<name>A0ACC2PSP7_9HYME</name>
<dbReference type="EMBL" id="CM056741">
    <property type="protein sequence ID" value="KAJ8686432.1"/>
    <property type="molecule type" value="Genomic_DNA"/>
</dbReference>
<keyword evidence="2" id="KW-1185">Reference proteome</keyword>
<accession>A0ACC2PSP7</accession>
<organism evidence="1 2">
    <name type="scientific">Eretmocerus hayati</name>
    <dbReference type="NCBI Taxonomy" id="131215"/>
    <lineage>
        <taxon>Eukaryota</taxon>
        <taxon>Metazoa</taxon>
        <taxon>Ecdysozoa</taxon>
        <taxon>Arthropoda</taxon>
        <taxon>Hexapoda</taxon>
        <taxon>Insecta</taxon>
        <taxon>Pterygota</taxon>
        <taxon>Neoptera</taxon>
        <taxon>Endopterygota</taxon>
        <taxon>Hymenoptera</taxon>
        <taxon>Apocrita</taxon>
        <taxon>Proctotrupomorpha</taxon>
        <taxon>Chalcidoidea</taxon>
        <taxon>Aphelinidae</taxon>
        <taxon>Aphelininae</taxon>
        <taxon>Eretmocerus</taxon>
    </lineage>
</organism>
<evidence type="ECO:0000313" key="1">
    <source>
        <dbReference type="EMBL" id="KAJ8686432.1"/>
    </source>
</evidence>
<comment type="caution">
    <text evidence="1">The sequence shown here is derived from an EMBL/GenBank/DDBJ whole genome shotgun (WGS) entry which is preliminary data.</text>
</comment>
<dbReference type="Proteomes" id="UP001239111">
    <property type="component" value="Chromosome 1"/>
</dbReference>
<proteinExistence type="predicted"/>
<protein>
    <submittedName>
        <fullName evidence="1">Uncharacterized protein</fullName>
    </submittedName>
</protein>
<gene>
    <name evidence="1" type="ORF">QAD02_022226</name>
</gene>
<reference evidence="1" key="1">
    <citation type="submission" date="2023-04" db="EMBL/GenBank/DDBJ databases">
        <title>A chromosome-level genome assembly of the parasitoid wasp Eretmocerus hayati.</title>
        <authorList>
            <person name="Zhong Y."/>
            <person name="Liu S."/>
            <person name="Liu Y."/>
        </authorList>
    </citation>
    <scope>NUCLEOTIDE SEQUENCE</scope>
    <source>
        <strain evidence="1">ZJU_SS_LIU_2023</strain>
    </source>
</reference>
<evidence type="ECO:0000313" key="2">
    <source>
        <dbReference type="Proteomes" id="UP001239111"/>
    </source>
</evidence>
<sequence length="260" mass="29627">MPKSPLSTPCTSGNQGFRGRGRARGYNHNQMRSNNGNYHHFSSPNHTPVKEFAGQDMIPLESSSPIFPNHNRGWRQPQNRHNHRFSTTEVSSSFDQRNSFQSNPSSPYTPQRFQRDQRSRNNGQKHDPVWHRKVPISEYFDRQSMFENPWAELEVELEEMRRQKDSTIVQNNTSVEIILERKGLPNSSLESGSDDTTVNISSSCDEIRSQENSSIELPLDSMNFTRDSIDGSLLSDKSSQSGTKSKDIHDSQNDSVVIIS</sequence>